<proteinExistence type="predicted"/>
<gene>
    <name evidence="1" type="ORF">OTU49_004443</name>
</gene>
<organism evidence="1 2">
    <name type="scientific">Cherax quadricarinatus</name>
    <name type="common">Australian red claw crayfish</name>
    <dbReference type="NCBI Taxonomy" id="27406"/>
    <lineage>
        <taxon>Eukaryota</taxon>
        <taxon>Metazoa</taxon>
        <taxon>Ecdysozoa</taxon>
        <taxon>Arthropoda</taxon>
        <taxon>Crustacea</taxon>
        <taxon>Multicrustacea</taxon>
        <taxon>Malacostraca</taxon>
        <taxon>Eumalacostraca</taxon>
        <taxon>Eucarida</taxon>
        <taxon>Decapoda</taxon>
        <taxon>Pleocyemata</taxon>
        <taxon>Astacidea</taxon>
        <taxon>Parastacoidea</taxon>
        <taxon>Parastacidae</taxon>
        <taxon>Cherax</taxon>
    </lineage>
</organism>
<dbReference type="Proteomes" id="UP001445076">
    <property type="component" value="Unassembled WGS sequence"/>
</dbReference>
<feature type="non-terminal residue" evidence="1">
    <location>
        <position position="1"/>
    </location>
</feature>
<name>A0AAW0XC71_CHEQU</name>
<dbReference type="AlphaFoldDB" id="A0AAW0XC71"/>
<keyword evidence="2" id="KW-1185">Reference proteome</keyword>
<evidence type="ECO:0000313" key="1">
    <source>
        <dbReference type="EMBL" id="KAK8737326.1"/>
    </source>
</evidence>
<accession>A0AAW0XC71</accession>
<protein>
    <submittedName>
        <fullName evidence="1">Uncharacterized protein</fullName>
    </submittedName>
</protein>
<evidence type="ECO:0000313" key="2">
    <source>
        <dbReference type="Proteomes" id="UP001445076"/>
    </source>
</evidence>
<reference evidence="1 2" key="1">
    <citation type="journal article" date="2024" name="BMC Genomics">
        <title>Genome assembly of redclaw crayfish (Cherax quadricarinatus) provides insights into its immune adaptation and hypoxia tolerance.</title>
        <authorList>
            <person name="Liu Z."/>
            <person name="Zheng J."/>
            <person name="Li H."/>
            <person name="Fang K."/>
            <person name="Wang S."/>
            <person name="He J."/>
            <person name="Zhou D."/>
            <person name="Weng S."/>
            <person name="Chi M."/>
            <person name="Gu Z."/>
            <person name="He J."/>
            <person name="Li F."/>
            <person name="Wang M."/>
        </authorList>
    </citation>
    <scope>NUCLEOTIDE SEQUENCE [LARGE SCALE GENOMIC DNA]</scope>
    <source>
        <strain evidence="1">ZL_2023a</strain>
    </source>
</reference>
<dbReference type="EMBL" id="JARKIK010000042">
    <property type="protein sequence ID" value="KAK8737326.1"/>
    <property type="molecule type" value="Genomic_DNA"/>
</dbReference>
<comment type="caution">
    <text evidence="1">The sequence shown here is derived from an EMBL/GenBank/DDBJ whole genome shotgun (WGS) entry which is preliminary data.</text>
</comment>
<sequence>QTRHVELCTEGVFCAFSCPYDWPRDGIKLIVLVDGHLFISNSPPCLFLPLTSLPLLSLSQSLVSRPPPPPAQPLPLRCLSSLSTVCLDLVFDFDAILGNPNTFGYL</sequence>